<sequence length="122" mass="14058">ETAWALHSGYSVLASQRNGRSEILIVLRETPLTDGRFRHSWGRARHRFRSREGRPGEGPRPSHGESRGAIITSVTRDRINERQFNDCLAHRAAGIQKTIAEDREDRWTFLELWRHETGEGGR</sequence>
<gene>
    <name evidence="2" type="ORF">X777_14636</name>
</gene>
<dbReference type="Proteomes" id="UP000053097">
    <property type="component" value="Unassembled WGS sequence"/>
</dbReference>
<protein>
    <submittedName>
        <fullName evidence="2">Uncharacterized protein</fullName>
    </submittedName>
</protein>
<reference evidence="2 3" key="1">
    <citation type="journal article" date="2014" name="Curr. Biol.">
        <title>The genome of the clonal raider ant Cerapachys biroi.</title>
        <authorList>
            <person name="Oxley P.R."/>
            <person name="Ji L."/>
            <person name="Fetter-Pruneda I."/>
            <person name="McKenzie S.K."/>
            <person name="Li C."/>
            <person name="Hu H."/>
            <person name="Zhang G."/>
            <person name="Kronauer D.J."/>
        </authorList>
    </citation>
    <scope>NUCLEOTIDE SEQUENCE [LARGE SCALE GENOMIC DNA]</scope>
</reference>
<feature type="non-terminal residue" evidence="2">
    <location>
        <position position="1"/>
    </location>
</feature>
<evidence type="ECO:0000313" key="2">
    <source>
        <dbReference type="EMBL" id="EZA60610.1"/>
    </source>
</evidence>
<dbReference type="EMBL" id="KK107077">
    <property type="protein sequence ID" value="EZA60610.1"/>
    <property type="molecule type" value="Genomic_DNA"/>
</dbReference>
<accession>A0A026WX39</accession>
<keyword evidence="3" id="KW-1185">Reference proteome</keyword>
<evidence type="ECO:0000256" key="1">
    <source>
        <dbReference type="SAM" id="MobiDB-lite"/>
    </source>
</evidence>
<dbReference type="AlphaFoldDB" id="A0A026WX39"/>
<feature type="compositionally biased region" description="Basic and acidic residues" evidence="1">
    <location>
        <begin position="50"/>
        <end position="66"/>
    </location>
</feature>
<evidence type="ECO:0000313" key="3">
    <source>
        <dbReference type="Proteomes" id="UP000053097"/>
    </source>
</evidence>
<name>A0A026WX39_OOCBI</name>
<feature type="region of interest" description="Disordered" evidence="1">
    <location>
        <begin position="44"/>
        <end position="76"/>
    </location>
</feature>
<proteinExistence type="predicted"/>
<organism evidence="2 3">
    <name type="scientific">Ooceraea biroi</name>
    <name type="common">Clonal raider ant</name>
    <name type="synonym">Cerapachys biroi</name>
    <dbReference type="NCBI Taxonomy" id="2015173"/>
    <lineage>
        <taxon>Eukaryota</taxon>
        <taxon>Metazoa</taxon>
        <taxon>Ecdysozoa</taxon>
        <taxon>Arthropoda</taxon>
        <taxon>Hexapoda</taxon>
        <taxon>Insecta</taxon>
        <taxon>Pterygota</taxon>
        <taxon>Neoptera</taxon>
        <taxon>Endopterygota</taxon>
        <taxon>Hymenoptera</taxon>
        <taxon>Apocrita</taxon>
        <taxon>Aculeata</taxon>
        <taxon>Formicoidea</taxon>
        <taxon>Formicidae</taxon>
        <taxon>Dorylinae</taxon>
        <taxon>Ooceraea</taxon>
    </lineage>
</organism>